<dbReference type="Proteomes" id="UP000304953">
    <property type="component" value="Unassembled WGS sequence"/>
</dbReference>
<reference evidence="1" key="1">
    <citation type="submission" date="2019-04" db="EMBL/GenBank/DDBJ databases">
        <title>Microbes associate with the intestines of laboratory mice.</title>
        <authorList>
            <person name="Navarre W."/>
            <person name="Wong E."/>
            <person name="Huang K."/>
            <person name="Tropini C."/>
            <person name="Ng K."/>
            <person name="Yu B."/>
        </authorList>
    </citation>
    <scope>NUCLEOTIDE SEQUENCE</scope>
    <source>
        <strain evidence="1">NM01_1-7b</strain>
    </source>
</reference>
<proteinExistence type="predicted"/>
<comment type="caution">
    <text evidence="1">The sequence shown here is derived from an EMBL/GenBank/DDBJ whole genome shotgun (WGS) entry which is preliminary data.</text>
</comment>
<sequence>MSDLRKIPGIGENMERHLHNIGIQCIEDLKGKSPEELYHLDCLKKGFQDDRCVLYVFRCAVYYAEHEQRAPEKLKWWYWKDKEYPEKNE</sequence>
<gene>
    <name evidence="1" type="ORF">E5329_24990</name>
</gene>
<name>A0AC61RP81_9FIRM</name>
<keyword evidence="2" id="KW-1185">Reference proteome</keyword>
<evidence type="ECO:0000313" key="2">
    <source>
        <dbReference type="Proteomes" id="UP000304953"/>
    </source>
</evidence>
<dbReference type="EMBL" id="SRYA01000090">
    <property type="protein sequence ID" value="TGY89457.1"/>
    <property type="molecule type" value="Genomic_DNA"/>
</dbReference>
<accession>A0AC61RP81</accession>
<evidence type="ECO:0000313" key="1">
    <source>
        <dbReference type="EMBL" id="TGY89457.1"/>
    </source>
</evidence>
<organism evidence="1 2">
    <name type="scientific">Petralouisia muris</name>
    <dbReference type="NCBI Taxonomy" id="3032872"/>
    <lineage>
        <taxon>Bacteria</taxon>
        <taxon>Bacillati</taxon>
        <taxon>Bacillota</taxon>
        <taxon>Clostridia</taxon>
        <taxon>Lachnospirales</taxon>
        <taxon>Lachnospiraceae</taxon>
        <taxon>Petralouisia</taxon>
    </lineage>
</organism>
<protein>
    <submittedName>
        <fullName evidence="1">Pathogenicity locus</fullName>
    </submittedName>
</protein>